<dbReference type="GO" id="GO:0009055">
    <property type="term" value="F:electron transfer activity"/>
    <property type="evidence" value="ECO:0007669"/>
    <property type="project" value="UniProtKB-UniRule"/>
</dbReference>
<keyword evidence="7" id="KW-0288">FMN</keyword>
<evidence type="ECO:0000259" key="8">
    <source>
        <dbReference type="Pfam" id="PF01794"/>
    </source>
</evidence>
<evidence type="ECO:0000256" key="5">
    <source>
        <dbReference type="ARBA" id="ARBA00023004"/>
    </source>
</evidence>
<dbReference type="GO" id="GO:0016679">
    <property type="term" value="F:oxidoreductase activity, acting on diphenols and related substances as donors"/>
    <property type="evidence" value="ECO:0007669"/>
    <property type="project" value="TreeGrafter"/>
</dbReference>
<dbReference type="AlphaFoldDB" id="A0A0M6YA02"/>
<feature type="transmembrane region" description="Helical" evidence="7">
    <location>
        <begin position="121"/>
        <end position="145"/>
    </location>
</feature>
<comment type="similarity">
    <text evidence="7">Belongs to the MsrQ family.</text>
</comment>
<keyword evidence="4 7" id="KW-1133">Transmembrane helix</keyword>
<keyword evidence="10" id="KW-1185">Reference proteome</keyword>
<dbReference type="InterPro" id="IPR013130">
    <property type="entry name" value="Fe3_Rdtase_TM_dom"/>
</dbReference>
<keyword evidence="7" id="KW-0349">Heme</keyword>
<evidence type="ECO:0000256" key="4">
    <source>
        <dbReference type="ARBA" id="ARBA00022989"/>
    </source>
</evidence>
<feature type="domain" description="Ferric oxidoreductase" evidence="8">
    <location>
        <begin position="61"/>
        <end position="166"/>
    </location>
</feature>
<comment type="subcellular location">
    <subcellularLocation>
        <location evidence="7">Cell membrane</location>
        <topology evidence="7">Multi-pass membrane protein</topology>
    </subcellularLocation>
    <subcellularLocation>
        <location evidence="1">Membrane</location>
        <topology evidence="1">Multi-pass membrane protein</topology>
    </subcellularLocation>
</comment>
<reference evidence="10" key="1">
    <citation type="submission" date="2015-07" db="EMBL/GenBank/DDBJ databases">
        <authorList>
            <person name="Rodrigo-Torres Lidia"/>
            <person name="Arahal R.David."/>
        </authorList>
    </citation>
    <scope>NUCLEOTIDE SEQUENCE [LARGE SCALE GENOMIC DNA]</scope>
    <source>
        <strain evidence="10">CECT 4801</strain>
    </source>
</reference>
<evidence type="ECO:0000256" key="7">
    <source>
        <dbReference type="HAMAP-Rule" id="MF_01207"/>
    </source>
</evidence>
<proteinExistence type="inferred from homology"/>
<keyword evidence="3 7" id="KW-0812">Transmembrane</keyword>
<evidence type="ECO:0000313" key="10">
    <source>
        <dbReference type="Proteomes" id="UP000048926"/>
    </source>
</evidence>
<keyword evidence="7" id="KW-0249">Electron transport</keyword>
<dbReference type="GO" id="GO:0005886">
    <property type="term" value="C:plasma membrane"/>
    <property type="evidence" value="ECO:0007669"/>
    <property type="project" value="UniProtKB-SubCell"/>
</dbReference>
<evidence type="ECO:0000256" key="6">
    <source>
        <dbReference type="ARBA" id="ARBA00023136"/>
    </source>
</evidence>
<protein>
    <recommendedName>
        <fullName evidence="7">Protein-methionine-sulfoxide reductase heme-binding subunit MsrQ</fullName>
    </recommendedName>
    <alternativeName>
        <fullName evidence="7">Flavocytochrome MsrQ</fullName>
    </alternativeName>
</protein>
<feature type="transmembrane region" description="Helical" evidence="7">
    <location>
        <begin position="61"/>
        <end position="79"/>
    </location>
</feature>
<dbReference type="InterPro" id="IPR022837">
    <property type="entry name" value="MsrQ-like"/>
</dbReference>
<comment type="caution">
    <text evidence="7">Lacks conserved residue(s) required for the propagation of feature annotation.</text>
</comment>
<dbReference type="GO" id="GO:0030091">
    <property type="term" value="P:protein repair"/>
    <property type="evidence" value="ECO:0007669"/>
    <property type="project" value="UniProtKB-UniRule"/>
</dbReference>
<feature type="transmembrane region" description="Helical" evidence="7">
    <location>
        <begin position="21"/>
        <end position="41"/>
    </location>
</feature>
<evidence type="ECO:0000313" key="9">
    <source>
        <dbReference type="EMBL" id="CTQ46343.1"/>
    </source>
</evidence>
<organism evidence="9 10">
    <name type="scientific">Roseibium aggregatum</name>
    <dbReference type="NCBI Taxonomy" id="187304"/>
    <lineage>
        <taxon>Bacteria</taxon>
        <taxon>Pseudomonadati</taxon>
        <taxon>Pseudomonadota</taxon>
        <taxon>Alphaproteobacteria</taxon>
        <taxon>Hyphomicrobiales</taxon>
        <taxon>Stappiaceae</taxon>
        <taxon>Roseibium</taxon>
    </lineage>
</organism>
<dbReference type="OrthoDB" id="9788328at2"/>
<dbReference type="Proteomes" id="UP000048926">
    <property type="component" value="Unassembled WGS sequence"/>
</dbReference>
<accession>A0A0M6YA02</accession>
<dbReference type="GO" id="GO:0020037">
    <property type="term" value="F:heme binding"/>
    <property type="evidence" value="ECO:0007669"/>
    <property type="project" value="UniProtKB-UniRule"/>
</dbReference>
<evidence type="ECO:0000256" key="1">
    <source>
        <dbReference type="ARBA" id="ARBA00004141"/>
    </source>
</evidence>
<feature type="transmembrane region" description="Helical" evidence="7">
    <location>
        <begin position="157"/>
        <end position="176"/>
    </location>
</feature>
<keyword evidence="7" id="KW-0285">Flavoprotein</keyword>
<comment type="subunit">
    <text evidence="7">Heterodimer of a catalytic subunit (MsrP) and a heme-binding subunit (MsrQ).</text>
</comment>
<comment type="cofactor">
    <cofactor evidence="7">
        <name>heme b</name>
        <dbReference type="ChEBI" id="CHEBI:60344"/>
    </cofactor>
    <text evidence="7">Binds 1 heme b (iron(II)-protoporphyrin IX) group per subunit.</text>
</comment>
<evidence type="ECO:0000256" key="3">
    <source>
        <dbReference type="ARBA" id="ARBA00022692"/>
    </source>
</evidence>
<dbReference type="Pfam" id="PF01794">
    <property type="entry name" value="Ferric_reduct"/>
    <property type="match status" value="1"/>
</dbReference>
<feature type="transmembrane region" description="Helical" evidence="7">
    <location>
        <begin position="182"/>
        <end position="200"/>
    </location>
</feature>
<feature type="transmembrane region" description="Helical" evidence="7">
    <location>
        <begin position="91"/>
        <end position="109"/>
    </location>
</feature>
<dbReference type="PANTHER" id="PTHR36964:SF1">
    <property type="entry name" value="PROTEIN-METHIONINE-SULFOXIDE REDUCTASE HEME-BINDING SUBUNIT MSRQ"/>
    <property type="match status" value="1"/>
</dbReference>
<feature type="transmembrane region" description="Helical" evidence="7">
    <location>
        <begin position="212"/>
        <end position="235"/>
    </location>
</feature>
<keyword evidence="2 7" id="KW-0813">Transport</keyword>
<dbReference type="GO" id="GO:0010181">
    <property type="term" value="F:FMN binding"/>
    <property type="evidence" value="ECO:0007669"/>
    <property type="project" value="UniProtKB-UniRule"/>
</dbReference>
<feature type="transmembrane region" description="Helical" evidence="7">
    <location>
        <begin position="258"/>
        <end position="281"/>
    </location>
</feature>
<evidence type="ECO:0000256" key="2">
    <source>
        <dbReference type="ARBA" id="ARBA00022448"/>
    </source>
</evidence>
<gene>
    <name evidence="9" type="primary">yedZ</name>
    <name evidence="7" type="synonym">msrQ</name>
    <name evidence="9" type="ORF">LAL4801_04802</name>
</gene>
<dbReference type="HAMAP" id="MF_01207">
    <property type="entry name" value="MsrQ"/>
    <property type="match status" value="1"/>
</dbReference>
<dbReference type="GO" id="GO:0046872">
    <property type="term" value="F:metal ion binding"/>
    <property type="evidence" value="ECO:0007669"/>
    <property type="project" value="UniProtKB-KW"/>
</dbReference>
<sequence length="290" mass="31564">MDMMTLAPYAPWTDRRGNLSGLRLAVFIAVLLPAVQIFYSLAFGPVLPEPFEMELHASGDWTVRFLLVTLAVTPLRRIFSWNRIVGVRRMLGVTVLAYALLHLGLYAAQESWNLGKVVSEIVLRFYLTIGFVALFGLAVLGATSFDSAIRKLGRNWQRLHTLIYPIGGLMLFHFFLQSKSDVTQATLMAGLFVLLMIYRLAVKAGFSLANPLVLAVCALLAAAGTAGIEFAWYALATGIPADRVFQANFALSVAIRPAIWVGIIGLGVGVAAMVQWIGGLLGPKLGLKRA</sequence>
<keyword evidence="5 7" id="KW-0408">Iron</keyword>
<comment type="cofactor">
    <cofactor evidence="7">
        <name>FMN</name>
        <dbReference type="ChEBI" id="CHEBI:58210"/>
    </cofactor>
    <text evidence="7">Binds 1 FMN per subunit.</text>
</comment>
<keyword evidence="7" id="KW-1003">Cell membrane</keyword>
<comment type="function">
    <text evidence="7">Part of the MsrPQ system that repairs oxidized periplasmic proteins containing methionine sulfoxide residues (Met-O), using respiratory chain electrons. Thus protects these proteins from oxidative-stress damage caused by reactive species of oxygen and chlorine generated by the host defense mechanisms. MsrPQ is essential for the maintenance of envelope integrity under bleach stress, rescuing a wide series of structurally unrelated periplasmic proteins from methionine oxidation. MsrQ provides electrons for reduction to the reductase catalytic subunit MsrP, using the quinone pool of the respiratory chain.</text>
</comment>
<dbReference type="PANTHER" id="PTHR36964">
    <property type="entry name" value="PROTEIN-METHIONINE-SULFOXIDE REDUCTASE HEME-BINDING SUBUNIT MSRQ"/>
    <property type="match status" value="1"/>
</dbReference>
<dbReference type="STRING" id="187304.B0E33_12870"/>
<dbReference type="EMBL" id="CXST01000003">
    <property type="protein sequence ID" value="CTQ46343.1"/>
    <property type="molecule type" value="Genomic_DNA"/>
</dbReference>
<keyword evidence="7" id="KW-0479">Metal-binding</keyword>
<name>A0A0M6YA02_9HYPH</name>
<keyword evidence="6 7" id="KW-0472">Membrane</keyword>